<dbReference type="WBParaSite" id="nRc.2.0.1.t11773-RA">
    <property type="protein sequence ID" value="nRc.2.0.1.t11773-RA"/>
    <property type="gene ID" value="nRc.2.0.1.g11773"/>
</dbReference>
<dbReference type="Proteomes" id="UP000887565">
    <property type="component" value="Unplaced"/>
</dbReference>
<evidence type="ECO:0000313" key="3">
    <source>
        <dbReference type="WBParaSite" id="nRc.2.0.1.t11773-RA"/>
    </source>
</evidence>
<accession>A0A915IDA7</accession>
<name>A0A915IDA7_ROMCU</name>
<protein>
    <submittedName>
        <fullName evidence="3">Uncharacterized protein</fullName>
    </submittedName>
</protein>
<dbReference type="AlphaFoldDB" id="A0A915IDA7"/>
<evidence type="ECO:0000256" key="1">
    <source>
        <dbReference type="SAM" id="MobiDB-lite"/>
    </source>
</evidence>
<proteinExistence type="predicted"/>
<organism evidence="2 3">
    <name type="scientific">Romanomermis culicivorax</name>
    <name type="common">Nematode worm</name>
    <dbReference type="NCBI Taxonomy" id="13658"/>
    <lineage>
        <taxon>Eukaryota</taxon>
        <taxon>Metazoa</taxon>
        <taxon>Ecdysozoa</taxon>
        <taxon>Nematoda</taxon>
        <taxon>Enoplea</taxon>
        <taxon>Dorylaimia</taxon>
        <taxon>Mermithida</taxon>
        <taxon>Mermithoidea</taxon>
        <taxon>Mermithidae</taxon>
        <taxon>Romanomermis</taxon>
    </lineage>
</organism>
<evidence type="ECO:0000313" key="2">
    <source>
        <dbReference type="Proteomes" id="UP000887565"/>
    </source>
</evidence>
<keyword evidence="2" id="KW-1185">Reference proteome</keyword>
<sequence>MPKTDLLKKSYPNDHQPLANKAMATKAKTVSKPVKPIFSDTTITSIFKTLLTSSAINTCIAEILAIQDRE</sequence>
<feature type="compositionally biased region" description="Basic and acidic residues" evidence="1">
    <location>
        <begin position="1"/>
        <end position="12"/>
    </location>
</feature>
<feature type="region of interest" description="Disordered" evidence="1">
    <location>
        <begin position="1"/>
        <end position="25"/>
    </location>
</feature>
<reference evidence="3" key="1">
    <citation type="submission" date="2022-11" db="UniProtKB">
        <authorList>
            <consortium name="WormBaseParasite"/>
        </authorList>
    </citation>
    <scope>IDENTIFICATION</scope>
</reference>